<proteinExistence type="predicted"/>
<evidence type="ECO:0000313" key="1">
    <source>
        <dbReference type="EMBL" id="WEL19748.1"/>
    </source>
</evidence>
<dbReference type="RefSeq" id="WP_347721580.1">
    <property type="nucleotide sequence ID" value="NZ_CP104395.1"/>
</dbReference>
<evidence type="ECO:0000313" key="2">
    <source>
        <dbReference type="Proteomes" id="UP001218034"/>
    </source>
</evidence>
<name>A0ABY8CIN6_9ARCH</name>
<dbReference type="EMBL" id="CP104395">
    <property type="protein sequence ID" value="WEL19748.1"/>
    <property type="molecule type" value="Genomic_DNA"/>
</dbReference>
<sequence length="217" mass="24660">MAEQNYDLGIVYTNTYFGDLGSFRPALSRELERNTRSQIYLDGENSSQDRRDTQQQFYAELLDGKIDIEGDRINWSEGSWTDPHAAAVNQTLLDYTDKIDGIDTGPIFDEQILEEGYIPFKIEGDGAQGMENLPEERLYGLKQAGRIEHIDENYAEHIKETMNPDMPSLIIRDSATAIKSFVEAADNSIEVREVNEKVLPSSLERSVELAGSKNWFR</sequence>
<gene>
    <name evidence="1" type="ORF">SVXNc_0736</name>
</gene>
<dbReference type="GeneID" id="90590173"/>
<keyword evidence="2" id="KW-1185">Reference proteome</keyword>
<reference evidence="1 2" key="1">
    <citation type="submission" date="2022-09" db="EMBL/GenBank/DDBJ databases">
        <title>Xylan utilization by haloarchaea-nanohaloarchaea associations.</title>
        <authorList>
            <person name="Yakimov M."/>
        </authorList>
    </citation>
    <scope>NUCLEOTIDE SEQUENCE [LARGE SCALE GENOMIC DNA]</scope>
    <source>
        <strain evidence="1 2">SVXNc</strain>
    </source>
</reference>
<protein>
    <submittedName>
        <fullName evidence="1">Uncharacterized protein</fullName>
    </submittedName>
</protein>
<organism evidence="1 2">
    <name type="scientific">Candidatus Nanohalococcus occultus</name>
    <dbReference type="NCBI Taxonomy" id="2978047"/>
    <lineage>
        <taxon>Archaea</taxon>
        <taxon>Candidatus Nanohalarchaeota</taxon>
        <taxon>Candidatus Nanohalarchaeota incertae sedis</taxon>
        <taxon>Candidatus Nanohalococcus</taxon>
    </lineage>
</organism>
<dbReference type="Proteomes" id="UP001218034">
    <property type="component" value="Chromosome"/>
</dbReference>
<accession>A0ABY8CIN6</accession>